<dbReference type="AlphaFoldDB" id="A0A917E121"/>
<protein>
    <submittedName>
        <fullName evidence="1">Uncharacterized protein</fullName>
    </submittedName>
</protein>
<keyword evidence="2" id="KW-1185">Reference proteome</keyword>
<dbReference type="EMBL" id="BMHP01000005">
    <property type="protein sequence ID" value="GGD90232.1"/>
    <property type="molecule type" value="Genomic_DNA"/>
</dbReference>
<accession>A0A917E121</accession>
<comment type="caution">
    <text evidence="1">The sequence shown here is derived from an EMBL/GenBank/DDBJ whole genome shotgun (WGS) entry which is preliminary data.</text>
</comment>
<name>A0A917E121_9BACL</name>
<reference evidence="1" key="1">
    <citation type="journal article" date="2014" name="Int. J. Syst. Evol. Microbiol.">
        <title>Complete genome sequence of Corynebacterium casei LMG S-19264T (=DSM 44701T), isolated from a smear-ripened cheese.</title>
        <authorList>
            <consortium name="US DOE Joint Genome Institute (JGI-PGF)"/>
            <person name="Walter F."/>
            <person name="Albersmeier A."/>
            <person name="Kalinowski J."/>
            <person name="Ruckert C."/>
        </authorList>
    </citation>
    <scope>NUCLEOTIDE SEQUENCE</scope>
    <source>
        <strain evidence="1">CGMCC 1.15178</strain>
    </source>
</reference>
<dbReference type="Proteomes" id="UP000612456">
    <property type="component" value="Unassembled WGS sequence"/>
</dbReference>
<sequence length="91" mass="10246">MIVEISELRSDAQAAHREGLLPLRRMGAELRRGRENQVFVESARNKAGRGQSHAKTLKYRLRSEFLLQDFVNPKSQGRATQKLLGGTVNVT</sequence>
<gene>
    <name evidence="1" type="ORF">GCM10010911_56110</name>
</gene>
<organism evidence="1 2">
    <name type="scientific">Paenibacillus nasutitermitis</name>
    <dbReference type="NCBI Taxonomy" id="1652958"/>
    <lineage>
        <taxon>Bacteria</taxon>
        <taxon>Bacillati</taxon>
        <taxon>Bacillota</taxon>
        <taxon>Bacilli</taxon>
        <taxon>Bacillales</taxon>
        <taxon>Paenibacillaceae</taxon>
        <taxon>Paenibacillus</taxon>
    </lineage>
</organism>
<evidence type="ECO:0000313" key="1">
    <source>
        <dbReference type="EMBL" id="GGD90232.1"/>
    </source>
</evidence>
<proteinExistence type="predicted"/>
<evidence type="ECO:0000313" key="2">
    <source>
        <dbReference type="Proteomes" id="UP000612456"/>
    </source>
</evidence>
<reference evidence="1" key="2">
    <citation type="submission" date="2020-09" db="EMBL/GenBank/DDBJ databases">
        <authorList>
            <person name="Sun Q."/>
            <person name="Zhou Y."/>
        </authorList>
    </citation>
    <scope>NUCLEOTIDE SEQUENCE</scope>
    <source>
        <strain evidence="1">CGMCC 1.15178</strain>
    </source>
</reference>